<evidence type="ECO:0000313" key="2">
    <source>
        <dbReference type="EMBL" id="GAP88661.2"/>
    </source>
</evidence>
<dbReference type="PANTHER" id="PTHR47534:SF3">
    <property type="entry name" value="ALCOHOL DEHYDROGENASE-LIKE C-TERMINAL DOMAIN-CONTAINING PROTEIN"/>
    <property type="match status" value="1"/>
</dbReference>
<dbReference type="Pfam" id="PF00106">
    <property type="entry name" value="adh_short"/>
    <property type="match status" value="1"/>
</dbReference>
<dbReference type="InterPro" id="IPR036291">
    <property type="entry name" value="NAD(P)-bd_dom_sf"/>
</dbReference>
<accession>A0A1W2TK72</accession>
<name>A0A1W2TK72_ROSNE</name>
<dbReference type="Proteomes" id="UP000054516">
    <property type="component" value="Unassembled WGS sequence"/>
</dbReference>
<proteinExistence type="predicted"/>
<dbReference type="GO" id="GO:0016491">
    <property type="term" value="F:oxidoreductase activity"/>
    <property type="evidence" value="ECO:0007669"/>
    <property type="project" value="UniProtKB-KW"/>
</dbReference>
<keyword evidence="1" id="KW-0560">Oxidoreductase</keyword>
<dbReference type="SUPFAM" id="SSF51735">
    <property type="entry name" value="NAD(P)-binding Rossmann-fold domains"/>
    <property type="match status" value="1"/>
</dbReference>
<dbReference type="EMBL" id="DF977478">
    <property type="protein sequence ID" value="GAP88661.2"/>
    <property type="molecule type" value="Genomic_DNA"/>
</dbReference>
<dbReference type="OrthoDB" id="2898509at2759"/>
<dbReference type="PANTHER" id="PTHR47534">
    <property type="entry name" value="YALI0E05731P"/>
    <property type="match status" value="1"/>
</dbReference>
<organism evidence="2">
    <name type="scientific">Rosellinia necatrix</name>
    <name type="common">White root-rot fungus</name>
    <dbReference type="NCBI Taxonomy" id="77044"/>
    <lineage>
        <taxon>Eukaryota</taxon>
        <taxon>Fungi</taxon>
        <taxon>Dikarya</taxon>
        <taxon>Ascomycota</taxon>
        <taxon>Pezizomycotina</taxon>
        <taxon>Sordariomycetes</taxon>
        <taxon>Xylariomycetidae</taxon>
        <taxon>Xylariales</taxon>
        <taxon>Xylariaceae</taxon>
        <taxon>Rosellinia</taxon>
    </lineage>
</organism>
<sequence>MVAYKDILASNALISDATAPRVAVFVGGTSGIGRLTALALAATGAGVRIYLVGRASAAARAHALASELRAASPRAEVVWVEGEVALLAEARRVCGVIRAREASVDLLFLSAGYAPFGARRETAEGVEVAQSLEYYGRVLFVRQLLPLLRAADAPRVVSVLGGGLERASVNVDDPGLRAPGSFGSVAAQAQYVTMNTVALERLADDNPGVTFVHSWPGWVNTGNVRRGLDPDSTVMRWVVSLVLEPLIRLFSLGHDESAQRHLFQITSAAFGGRGTPWGGKPGTNSRLQHGNGLFLVNYKCDCTPNAKVMPLLREKATAKIWSHTEDVLRPYL</sequence>
<evidence type="ECO:0000313" key="3">
    <source>
        <dbReference type="Proteomes" id="UP000054516"/>
    </source>
</evidence>
<dbReference type="OMA" id="WTEGEIS"/>
<evidence type="ECO:0000256" key="1">
    <source>
        <dbReference type="ARBA" id="ARBA00023002"/>
    </source>
</evidence>
<gene>
    <name evidence="2" type="ORF">SAMD00023353_3300430</name>
</gene>
<dbReference type="InterPro" id="IPR002347">
    <property type="entry name" value="SDR_fam"/>
</dbReference>
<reference evidence="2" key="1">
    <citation type="submission" date="2016-03" db="EMBL/GenBank/DDBJ databases">
        <title>Draft genome sequence of Rosellinia necatrix.</title>
        <authorList>
            <person name="Kanematsu S."/>
        </authorList>
    </citation>
    <scope>NUCLEOTIDE SEQUENCE [LARGE SCALE GENOMIC DNA]</scope>
    <source>
        <strain evidence="2">W97</strain>
    </source>
</reference>
<dbReference type="AlphaFoldDB" id="A0A1W2TK72"/>
<dbReference type="STRING" id="77044.A0A1W2TK72"/>
<dbReference type="Gene3D" id="3.40.50.720">
    <property type="entry name" value="NAD(P)-binding Rossmann-like Domain"/>
    <property type="match status" value="1"/>
</dbReference>
<protein>
    <submittedName>
        <fullName evidence="2">Putative short chain dehydrogenase reductase family protein</fullName>
    </submittedName>
</protein>
<dbReference type="InterPro" id="IPR052228">
    <property type="entry name" value="Sec_Metab_Biosynth_Oxidored"/>
</dbReference>
<keyword evidence="3" id="KW-1185">Reference proteome</keyword>